<proteinExistence type="predicted"/>
<reference evidence="1" key="1">
    <citation type="journal article" date="2011" name="Environ. Microbiol.">
        <title>Genomic insights into the metabolic potential of the polycyclic aromatic hydrocarbon degrading sulfate-reducing Deltaproteobacterium N47.</title>
        <authorList>
            <person name="Bergmann F."/>
            <person name="Selesi D."/>
            <person name="Weinmaier T."/>
            <person name="Tischler P."/>
            <person name="Rattei T."/>
            <person name="Meckenstock R.U."/>
        </authorList>
    </citation>
    <scope>NUCLEOTIDE SEQUENCE</scope>
</reference>
<dbReference type="PANTHER" id="PTHR39337:SF1">
    <property type="entry name" value="BLR5642 PROTEIN"/>
    <property type="match status" value="1"/>
</dbReference>
<evidence type="ECO:0008006" key="2">
    <source>
        <dbReference type="Google" id="ProtNLM"/>
    </source>
</evidence>
<gene>
    <name evidence="1" type="ORF">N47_G39080</name>
</gene>
<organism evidence="1">
    <name type="scientific">uncultured Desulfobacterium sp</name>
    <dbReference type="NCBI Taxonomy" id="201089"/>
    <lineage>
        <taxon>Bacteria</taxon>
        <taxon>Pseudomonadati</taxon>
        <taxon>Thermodesulfobacteriota</taxon>
        <taxon>Desulfobacteria</taxon>
        <taxon>Desulfobacterales</taxon>
        <taxon>Desulfobacteriaceae</taxon>
        <taxon>Desulfobacterium</taxon>
        <taxon>environmental samples</taxon>
    </lineage>
</organism>
<evidence type="ECO:0000313" key="1">
    <source>
        <dbReference type="EMBL" id="CBX28584.1"/>
    </source>
</evidence>
<protein>
    <recommendedName>
        <fullName evidence="2">DUF488 domain-containing protein</fullName>
    </recommendedName>
</protein>
<dbReference type="InterPro" id="IPR007438">
    <property type="entry name" value="DUF488"/>
</dbReference>
<accession>E1YDE0</accession>
<dbReference type="Pfam" id="PF04343">
    <property type="entry name" value="DUF488"/>
    <property type="match status" value="1"/>
</dbReference>
<dbReference type="PANTHER" id="PTHR39337">
    <property type="entry name" value="BLR5642 PROTEIN"/>
    <property type="match status" value="1"/>
</dbReference>
<name>E1YDE0_9BACT</name>
<sequence length="213" mass="24736">MKMEQNNKIIYTIGYSAHTIESFITALEKFNITAIADVRSQPYSKFKPEFNKENLKKVLINNGIEYVFLGDNIGARIKAPECYKNGQVDYELISQHPLFQAGIDRLLKGMEKYSIALMCAEKDPINCHRTILICKHLKRYQIQIYHVLDANTFENHSETEIRLMKLFNLEQPDLFIKDSERLAEAYSRQEEKIAYVAENEAAYKVNHTGFDSE</sequence>
<dbReference type="AlphaFoldDB" id="E1YDE0"/>
<dbReference type="EMBL" id="FR695868">
    <property type="protein sequence ID" value="CBX28584.1"/>
    <property type="molecule type" value="Genomic_DNA"/>
</dbReference>